<dbReference type="PANTHER" id="PTHR23150">
    <property type="entry name" value="SULFATASE MODIFYING FACTOR 1, 2"/>
    <property type="match status" value="1"/>
</dbReference>
<dbReference type="InterPro" id="IPR042095">
    <property type="entry name" value="SUMF_sf"/>
</dbReference>
<protein>
    <recommendedName>
        <fullName evidence="3">Sulfatase-modifying factor enzyme-like domain-containing protein</fullName>
    </recommendedName>
</protein>
<dbReference type="Proteomes" id="UP000064967">
    <property type="component" value="Chromosome"/>
</dbReference>
<dbReference type="InterPro" id="IPR005532">
    <property type="entry name" value="SUMF_dom"/>
</dbReference>
<keyword evidence="5" id="KW-1185">Reference proteome</keyword>
<name>A0A0K1QGQ1_9BACT</name>
<dbReference type="Gene3D" id="3.90.1580.10">
    <property type="entry name" value="paralog of FGE (formylglycine-generating enzyme)"/>
    <property type="match status" value="1"/>
</dbReference>
<dbReference type="KEGG" id="llu:AKJ09_11495"/>
<evidence type="ECO:0000313" key="4">
    <source>
        <dbReference type="EMBL" id="AKV04832.1"/>
    </source>
</evidence>
<evidence type="ECO:0000256" key="1">
    <source>
        <dbReference type="SAM" id="MobiDB-lite"/>
    </source>
</evidence>
<dbReference type="Pfam" id="PF03781">
    <property type="entry name" value="FGE-sulfatase"/>
    <property type="match status" value="1"/>
</dbReference>
<dbReference type="OrthoDB" id="5505182at2"/>
<dbReference type="InterPro" id="IPR051043">
    <property type="entry name" value="Sulfatase_Mod_Factor_Kinase"/>
</dbReference>
<dbReference type="RefSeq" id="WP_146655389.1">
    <property type="nucleotide sequence ID" value="NZ_CP012333.1"/>
</dbReference>
<keyword evidence="2" id="KW-1133">Transmembrane helix</keyword>
<keyword evidence="2" id="KW-0812">Transmembrane</keyword>
<dbReference type="STRING" id="1391654.AKJ09_11495"/>
<feature type="transmembrane region" description="Helical" evidence="2">
    <location>
        <begin position="21"/>
        <end position="37"/>
    </location>
</feature>
<evidence type="ECO:0000259" key="3">
    <source>
        <dbReference type="Pfam" id="PF03781"/>
    </source>
</evidence>
<dbReference type="AlphaFoldDB" id="A0A0K1QGQ1"/>
<dbReference type="EMBL" id="CP012333">
    <property type="protein sequence ID" value="AKV04832.1"/>
    <property type="molecule type" value="Genomic_DNA"/>
</dbReference>
<dbReference type="GO" id="GO:0120147">
    <property type="term" value="F:formylglycine-generating oxidase activity"/>
    <property type="evidence" value="ECO:0007669"/>
    <property type="project" value="TreeGrafter"/>
</dbReference>
<evidence type="ECO:0000313" key="5">
    <source>
        <dbReference type="Proteomes" id="UP000064967"/>
    </source>
</evidence>
<sequence length="322" mass="32783">MLPLESSTKDGVSKRRIRARVLGPGACLVALVVGVGGCSLTKTDGLAGDALRTDGLDAAHDPDGRSDTSDDGDGGTGDGNAPANTRCPGKGAAMVLVESVAKVAYCIDSTEVTQAQYQEFLDATGGSYGQPAECANNLSLAPVNGCGQHAPTTRGQYPVTCVDWCDARAYCDWAGKRLCGKIGGGPVIGYAAPNEVEWTAACSKNGTRAFPYGTAYVAGACNDKTLDAGIAPVASFTGCEGASTALFDMSGNVREWINACDDGGANRSCVCVGGAFNSTPPATGDPLTTDLSCAPGDSFHPPASSWGDDLGFRCCRDALDAP</sequence>
<dbReference type="InterPro" id="IPR016187">
    <property type="entry name" value="CTDL_fold"/>
</dbReference>
<organism evidence="4 5">
    <name type="scientific">Labilithrix luteola</name>
    <dbReference type="NCBI Taxonomy" id="1391654"/>
    <lineage>
        <taxon>Bacteria</taxon>
        <taxon>Pseudomonadati</taxon>
        <taxon>Myxococcota</taxon>
        <taxon>Polyangia</taxon>
        <taxon>Polyangiales</taxon>
        <taxon>Labilitrichaceae</taxon>
        <taxon>Labilithrix</taxon>
    </lineage>
</organism>
<keyword evidence="2" id="KW-0472">Membrane</keyword>
<feature type="domain" description="Sulfatase-modifying factor enzyme-like" evidence="3">
    <location>
        <begin position="99"/>
        <end position="262"/>
    </location>
</feature>
<feature type="region of interest" description="Disordered" evidence="1">
    <location>
        <begin position="55"/>
        <end position="84"/>
    </location>
</feature>
<gene>
    <name evidence="4" type="ORF">AKJ09_11495</name>
</gene>
<dbReference type="SUPFAM" id="SSF56436">
    <property type="entry name" value="C-type lectin-like"/>
    <property type="match status" value="1"/>
</dbReference>
<proteinExistence type="predicted"/>
<reference evidence="4 5" key="1">
    <citation type="submission" date="2015-08" db="EMBL/GenBank/DDBJ databases">
        <authorList>
            <person name="Babu N.S."/>
            <person name="Beckwith C.J."/>
            <person name="Beseler K.G."/>
            <person name="Brison A."/>
            <person name="Carone J.V."/>
            <person name="Caskin T.P."/>
            <person name="Diamond M."/>
            <person name="Durham M.E."/>
            <person name="Foxe J.M."/>
            <person name="Go M."/>
            <person name="Henderson B.A."/>
            <person name="Jones I.B."/>
            <person name="McGettigan J.A."/>
            <person name="Micheletti S.J."/>
            <person name="Nasrallah M.E."/>
            <person name="Ortiz D."/>
            <person name="Piller C.R."/>
            <person name="Privatt S.R."/>
            <person name="Schneider S.L."/>
            <person name="Sharp S."/>
            <person name="Smith T.C."/>
            <person name="Stanton J.D."/>
            <person name="Ullery H.E."/>
            <person name="Wilson R.J."/>
            <person name="Serrano M.G."/>
            <person name="Buck G."/>
            <person name="Lee V."/>
            <person name="Wang Y."/>
            <person name="Carvalho R."/>
            <person name="Voegtly L."/>
            <person name="Shi R."/>
            <person name="Duckworth R."/>
            <person name="Johnson A."/>
            <person name="Loviza R."/>
            <person name="Walstead R."/>
            <person name="Shah Z."/>
            <person name="Kiflezghi M."/>
            <person name="Wade K."/>
            <person name="Ball S.L."/>
            <person name="Bradley K.W."/>
            <person name="Asai D.J."/>
            <person name="Bowman C.A."/>
            <person name="Russell D.A."/>
            <person name="Pope W.H."/>
            <person name="Jacobs-Sera D."/>
            <person name="Hendrix R.W."/>
            <person name="Hatfull G.F."/>
        </authorList>
    </citation>
    <scope>NUCLEOTIDE SEQUENCE [LARGE SCALE GENOMIC DNA]</scope>
    <source>
        <strain evidence="4 5">DSM 27648</strain>
    </source>
</reference>
<dbReference type="PANTHER" id="PTHR23150:SF19">
    <property type="entry name" value="FORMYLGLYCINE-GENERATING ENZYME"/>
    <property type="match status" value="1"/>
</dbReference>
<evidence type="ECO:0000256" key="2">
    <source>
        <dbReference type="SAM" id="Phobius"/>
    </source>
</evidence>
<feature type="compositionally biased region" description="Basic and acidic residues" evidence="1">
    <location>
        <begin position="55"/>
        <end position="68"/>
    </location>
</feature>
<accession>A0A0K1QGQ1</accession>